<feature type="region of interest" description="Disordered" evidence="1">
    <location>
        <begin position="1"/>
        <end position="20"/>
    </location>
</feature>
<proteinExistence type="predicted"/>
<feature type="region of interest" description="Disordered" evidence="1">
    <location>
        <begin position="52"/>
        <end position="94"/>
    </location>
</feature>
<feature type="compositionally biased region" description="Polar residues" evidence="1">
    <location>
        <begin position="1"/>
        <end position="12"/>
    </location>
</feature>
<protein>
    <submittedName>
        <fullName evidence="2">Uncharacterized protein</fullName>
    </submittedName>
</protein>
<gene>
    <name evidence="2" type="ORF">H0235_016658</name>
</gene>
<evidence type="ECO:0000313" key="3">
    <source>
        <dbReference type="Proteomes" id="UP000600918"/>
    </source>
</evidence>
<dbReference type="Proteomes" id="UP000600918">
    <property type="component" value="Unassembled WGS sequence"/>
</dbReference>
<accession>A0A834K0T2</accession>
<sequence>MNEHCQSVNSTVGDAEGTSARAHAFARCSRQRLINGLQAQSRIPGSFLMDNNNSNFASGNDNNIINNNHNNNINNNNNCSSSSNSNNSSNKEVARATLTVTQQVCCFQ</sequence>
<organism evidence="2 3">
    <name type="scientific">Vespula pensylvanica</name>
    <name type="common">Western yellow jacket</name>
    <name type="synonym">Wasp</name>
    <dbReference type="NCBI Taxonomy" id="30213"/>
    <lineage>
        <taxon>Eukaryota</taxon>
        <taxon>Metazoa</taxon>
        <taxon>Ecdysozoa</taxon>
        <taxon>Arthropoda</taxon>
        <taxon>Hexapoda</taxon>
        <taxon>Insecta</taxon>
        <taxon>Pterygota</taxon>
        <taxon>Neoptera</taxon>
        <taxon>Endopterygota</taxon>
        <taxon>Hymenoptera</taxon>
        <taxon>Apocrita</taxon>
        <taxon>Aculeata</taxon>
        <taxon>Vespoidea</taxon>
        <taxon>Vespidae</taxon>
        <taxon>Vespinae</taxon>
        <taxon>Vespula</taxon>
    </lineage>
</organism>
<dbReference type="AlphaFoldDB" id="A0A834K0T2"/>
<dbReference type="EMBL" id="JACSDY010000020">
    <property type="protein sequence ID" value="KAF7397121.1"/>
    <property type="molecule type" value="Genomic_DNA"/>
</dbReference>
<reference evidence="2" key="1">
    <citation type="journal article" date="2020" name="G3 (Bethesda)">
        <title>High-Quality Assemblies for Three Invasive Social Wasps from the &lt;i&gt;Vespula&lt;/i&gt; Genus.</title>
        <authorList>
            <person name="Harrop T.W.R."/>
            <person name="Guhlin J."/>
            <person name="McLaughlin G.M."/>
            <person name="Permina E."/>
            <person name="Stockwell P."/>
            <person name="Gilligan J."/>
            <person name="Le Lec M.F."/>
            <person name="Gruber M.A.M."/>
            <person name="Quinn O."/>
            <person name="Lovegrove M."/>
            <person name="Duncan E.J."/>
            <person name="Remnant E.J."/>
            <person name="Van Eeckhoven J."/>
            <person name="Graham B."/>
            <person name="Knapp R.A."/>
            <person name="Langford K.W."/>
            <person name="Kronenberg Z."/>
            <person name="Press M.O."/>
            <person name="Eacker S.M."/>
            <person name="Wilson-Rankin E.E."/>
            <person name="Purcell J."/>
            <person name="Lester P.J."/>
            <person name="Dearden P.K."/>
        </authorList>
    </citation>
    <scope>NUCLEOTIDE SEQUENCE</scope>
    <source>
        <strain evidence="2">Volc-1</strain>
    </source>
</reference>
<evidence type="ECO:0000256" key="1">
    <source>
        <dbReference type="SAM" id="MobiDB-lite"/>
    </source>
</evidence>
<evidence type="ECO:0000313" key="2">
    <source>
        <dbReference type="EMBL" id="KAF7397121.1"/>
    </source>
</evidence>
<comment type="caution">
    <text evidence="2">The sequence shown here is derived from an EMBL/GenBank/DDBJ whole genome shotgun (WGS) entry which is preliminary data.</text>
</comment>
<name>A0A834K0T2_VESPE</name>
<feature type="compositionally biased region" description="Low complexity" evidence="1">
    <location>
        <begin position="52"/>
        <end position="90"/>
    </location>
</feature>
<keyword evidence="3" id="KW-1185">Reference proteome</keyword>